<reference evidence="8 9" key="1">
    <citation type="submission" date="2019-01" db="EMBL/GenBank/DDBJ databases">
        <title>Fusobacterium necrophorum Isolated From the Uterus of Dairy Cows.</title>
        <authorList>
            <person name="Francis A.M."/>
        </authorList>
    </citation>
    <scope>NUCLEOTIDE SEQUENCE [LARGE SCALE GENOMIC DNA]</scope>
    <source>
        <strain evidence="8 9">KG35</strain>
    </source>
</reference>
<evidence type="ECO:0000256" key="3">
    <source>
        <dbReference type="ARBA" id="ARBA00022781"/>
    </source>
</evidence>
<dbReference type="Gene3D" id="1.10.520.20">
    <property type="entry name" value="N-terminal domain of the delta subunit of the F1F0-ATP synthase"/>
    <property type="match status" value="1"/>
</dbReference>
<keyword evidence="7" id="KW-0139">CF(1)</keyword>
<evidence type="ECO:0000256" key="2">
    <source>
        <dbReference type="ARBA" id="ARBA00022448"/>
    </source>
</evidence>
<dbReference type="PROSITE" id="PS00389">
    <property type="entry name" value="ATPASE_DELTA"/>
    <property type="match status" value="1"/>
</dbReference>
<dbReference type="SUPFAM" id="SSF47928">
    <property type="entry name" value="N-terminal domain of the delta subunit of the F1F0-ATP synthase"/>
    <property type="match status" value="1"/>
</dbReference>
<keyword evidence="5 7" id="KW-0472">Membrane</keyword>
<evidence type="ECO:0000256" key="1">
    <source>
        <dbReference type="ARBA" id="ARBA00004370"/>
    </source>
</evidence>
<dbReference type="GO" id="GO:0005886">
    <property type="term" value="C:plasma membrane"/>
    <property type="evidence" value="ECO:0007669"/>
    <property type="project" value="UniProtKB-SubCell"/>
</dbReference>
<dbReference type="GO" id="GO:0045259">
    <property type="term" value="C:proton-transporting ATP synthase complex"/>
    <property type="evidence" value="ECO:0007669"/>
    <property type="project" value="UniProtKB-KW"/>
</dbReference>
<evidence type="ECO:0000313" key="9">
    <source>
        <dbReference type="Proteomes" id="UP000289216"/>
    </source>
</evidence>
<keyword evidence="4 7" id="KW-0406">Ion transport</keyword>
<protein>
    <recommendedName>
        <fullName evidence="7">ATP synthase subunit delta</fullName>
    </recommendedName>
    <alternativeName>
        <fullName evidence="7">ATP synthase F(1) sector subunit delta</fullName>
    </alternativeName>
    <alternativeName>
        <fullName evidence="7">F-type ATPase subunit delta</fullName>
        <shortName evidence="7">F-ATPase subunit delta</shortName>
    </alternativeName>
</protein>
<evidence type="ECO:0000256" key="4">
    <source>
        <dbReference type="ARBA" id="ARBA00023065"/>
    </source>
</evidence>
<dbReference type="InterPro" id="IPR026015">
    <property type="entry name" value="ATP_synth_OSCP/delta_N_sf"/>
</dbReference>
<dbReference type="InterPro" id="IPR020781">
    <property type="entry name" value="ATPase_OSCP/d_CS"/>
</dbReference>
<dbReference type="HAMAP" id="MF_01416">
    <property type="entry name" value="ATP_synth_delta_bact"/>
    <property type="match status" value="1"/>
</dbReference>
<evidence type="ECO:0000313" key="8">
    <source>
        <dbReference type="EMBL" id="RXZ68720.1"/>
    </source>
</evidence>
<name>A0A4Q2KW00_9FUSO</name>
<dbReference type="Proteomes" id="UP000289216">
    <property type="component" value="Unassembled WGS sequence"/>
</dbReference>
<dbReference type="Pfam" id="PF00213">
    <property type="entry name" value="OSCP"/>
    <property type="match status" value="1"/>
</dbReference>
<gene>
    <name evidence="7 8" type="primary">atpH</name>
    <name evidence="8" type="ORF">EPT53_08900</name>
</gene>
<evidence type="ECO:0000256" key="5">
    <source>
        <dbReference type="ARBA" id="ARBA00023136"/>
    </source>
</evidence>
<organism evidence="8 9">
    <name type="scientific">Fusobacterium necrophorum</name>
    <dbReference type="NCBI Taxonomy" id="859"/>
    <lineage>
        <taxon>Bacteria</taxon>
        <taxon>Fusobacteriati</taxon>
        <taxon>Fusobacteriota</taxon>
        <taxon>Fusobacteriia</taxon>
        <taxon>Fusobacteriales</taxon>
        <taxon>Fusobacteriaceae</taxon>
        <taxon>Fusobacterium</taxon>
    </lineage>
</organism>
<keyword evidence="6 7" id="KW-0066">ATP synthesis</keyword>
<dbReference type="PRINTS" id="PR00125">
    <property type="entry name" value="ATPASEDELTA"/>
</dbReference>
<dbReference type="AlphaFoldDB" id="A0A4Q2KW00"/>
<keyword evidence="2 7" id="KW-0813">Transport</keyword>
<accession>A0A4Q2KW00</accession>
<proteinExistence type="inferred from homology"/>
<sequence>MIETQVGRRYAEAIYALAEERGEVQETHAFLNSVMELYKQDVNFRNFIEHPLLNIQEKEEVLGEIFTEVPEQRRDIIFYILEKGRISHIRNIVTEYLKIYYEKHQILDVVATFTKELSEEQKEKLIQTLKDRTKHEIRLETQVDERILGGGILKIGDQVIDGSLRKELQQIKHGKKSWNGR</sequence>
<dbReference type="InterPro" id="IPR000711">
    <property type="entry name" value="ATPase_OSCP/dsu"/>
</dbReference>
<keyword evidence="7" id="KW-1003">Cell membrane</keyword>
<dbReference type="EMBL" id="SBAP01000023">
    <property type="protein sequence ID" value="RXZ68720.1"/>
    <property type="molecule type" value="Genomic_DNA"/>
</dbReference>
<evidence type="ECO:0000256" key="7">
    <source>
        <dbReference type="HAMAP-Rule" id="MF_01416"/>
    </source>
</evidence>
<dbReference type="GO" id="GO:0046933">
    <property type="term" value="F:proton-transporting ATP synthase activity, rotational mechanism"/>
    <property type="evidence" value="ECO:0007669"/>
    <property type="project" value="UniProtKB-UniRule"/>
</dbReference>
<comment type="function">
    <text evidence="7">F(1)F(0) ATP synthase produces ATP from ADP in the presence of a proton or sodium gradient. F-type ATPases consist of two structural domains, F(1) containing the extramembraneous catalytic core and F(0) containing the membrane proton channel, linked together by a central stalk and a peripheral stalk. During catalysis, ATP synthesis in the catalytic domain of F(1) is coupled via a rotary mechanism of the central stalk subunits to proton translocation.</text>
</comment>
<comment type="similarity">
    <text evidence="7">Belongs to the ATPase delta chain family.</text>
</comment>
<comment type="caution">
    <text evidence="8">The sequence shown here is derived from an EMBL/GenBank/DDBJ whole genome shotgun (WGS) entry which is preliminary data.</text>
</comment>
<evidence type="ECO:0000256" key="6">
    <source>
        <dbReference type="ARBA" id="ARBA00023310"/>
    </source>
</evidence>
<dbReference type="PANTHER" id="PTHR11910">
    <property type="entry name" value="ATP SYNTHASE DELTA CHAIN"/>
    <property type="match status" value="1"/>
</dbReference>
<comment type="function">
    <text evidence="7">This protein is part of the stalk that links CF(0) to CF(1). It either transmits conformational changes from CF(0) to CF(1) or is implicated in proton conduction.</text>
</comment>
<dbReference type="RefSeq" id="WP_129491533.1">
    <property type="nucleotide sequence ID" value="NZ_SBAP01000023.1"/>
</dbReference>
<keyword evidence="3 7" id="KW-0375">Hydrogen ion transport</keyword>
<dbReference type="NCBIfam" id="TIGR01145">
    <property type="entry name" value="ATP_synt_delta"/>
    <property type="match status" value="1"/>
</dbReference>
<comment type="subcellular location">
    <subcellularLocation>
        <location evidence="7">Cell membrane</location>
        <topology evidence="7">Peripheral membrane protein</topology>
    </subcellularLocation>
    <subcellularLocation>
        <location evidence="1">Membrane</location>
    </subcellularLocation>
</comment>